<dbReference type="Pfam" id="PF02225">
    <property type="entry name" value="PA"/>
    <property type="match status" value="1"/>
</dbReference>
<dbReference type="SUPFAM" id="SSF52743">
    <property type="entry name" value="Subtilisin-like"/>
    <property type="match status" value="1"/>
</dbReference>
<dbReference type="InterPro" id="IPR015500">
    <property type="entry name" value="Peptidase_S8_subtilisin-rel"/>
</dbReference>
<dbReference type="PRINTS" id="PR00723">
    <property type="entry name" value="SUBTILISIN"/>
</dbReference>
<keyword evidence="18" id="KW-1185">Reference proteome</keyword>
<dbReference type="RefSeq" id="WP_308866310.1">
    <property type="nucleotide sequence ID" value="NZ_JAVFWO010000001.1"/>
</dbReference>
<evidence type="ECO:0000256" key="9">
    <source>
        <dbReference type="RuleBase" id="RU003355"/>
    </source>
</evidence>
<dbReference type="CDD" id="cd04852">
    <property type="entry name" value="Peptidases_S8_3"/>
    <property type="match status" value="1"/>
</dbReference>
<evidence type="ECO:0000256" key="12">
    <source>
        <dbReference type="SAM" id="SignalP"/>
    </source>
</evidence>
<name>A0ABU0YX54_9MICO</name>
<feature type="active site" description="Charge relay system" evidence="8">
    <location>
        <position position="283"/>
    </location>
</feature>
<evidence type="ECO:0000256" key="11">
    <source>
        <dbReference type="SAM" id="Phobius"/>
    </source>
</evidence>
<dbReference type="InterPro" id="IPR034197">
    <property type="entry name" value="Peptidases_S8_3"/>
</dbReference>
<feature type="domain" description="PA" evidence="14">
    <location>
        <begin position="447"/>
        <end position="530"/>
    </location>
</feature>
<evidence type="ECO:0000256" key="8">
    <source>
        <dbReference type="PROSITE-ProRule" id="PRU01240"/>
    </source>
</evidence>
<keyword evidence="4 12" id="KW-0732">Signal</keyword>
<dbReference type="Gene3D" id="3.30.70.80">
    <property type="entry name" value="Peptidase S8 propeptide/proteinase inhibitor I9"/>
    <property type="match status" value="1"/>
</dbReference>
<evidence type="ECO:0000256" key="6">
    <source>
        <dbReference type="ARBA" id="ARBA00022825"/>
    </source>
</evidence>
<gene>
    <name evidence="17" type="ORF">Q9R08_02845</name>
</gene>
<evidence type="ECO:0000259" key="16">
    <source>
        <dbReference type="Pfam" id="PF17766"/>
    </source>
</evidence>
<dbReference type="Pfam" id="PF00082">
    <property type="entry name" value="Peptidase_S8"/>
    <property type="match status" value="1"/>
</dbReference>
<reference evidence="17 18" key="1">
    <citation type="submission" date="2023-08" db="EMBL/GenBank/DDBJ databases">
        <title>Microbacterium psychrotolerans sp. nov., a psychrotolerant bacterium isolated from soil in Heilongjiang Province, China.</title>
        <authorList>
            <person name="An P."/>
            <person name="Zhao D."/>
            <person name="Xiang H."/>
        </authorList>
    </citation>
    <scope>NUCLEOTIDE SEQUENCE [LARGE SCALE GENOMIC DNA]</scope>
    <source>
        <strain evidence="17 18">QXD-8</strain>
    </source>
</reference>
<dbReference type="Gene3D" id="2.60.40.2310">
    <property type="match status" value="1"/>
</dbReference>
<evidence type="ECO:0000259" key="13">
    <source>
        <dbReference type="Pfam" id="PF00082"/>
    </source>
</evidence>
<dbReference type="Gene3D" id="2.60.120.380">
    <property type="match status" value="1"/>
</dbReference>
<keyword evidence="11" id="KW-0472">Membrane</keyword>
<keyword evidence="6 8" id="KW-0720">Serine protease</keyword>
<feature type="domain" description="Inhibitor I9" evidence="15">
    <location>
        <begin position="55"/>
        <end position="156"/>
    </location>
</feature>
<dbReference type="InterPro" id="IPR023827">
    <property type="entry name" value="Peptidase_S8_Asp-AS"/>
</dbReference>
<comment type="subcellular location">
    <subcellularLocation>
        <location evidence="1">Secreted</location>
    </subcellularLocation>
</comment>
<dbReference type="EMBL" id="JAVFWO010000001">
    <property type="protein sequence ID" value="MDQ7876906.1"/>
    <property type="molecule type" value="Genomic_DNA"/>
</dbReference>
<dbReference type="Pfam" id="PF17766">
    <property type="entry name" value="fn3_6"/>
    <property type="match status" value="1"/>
</dbReference>
<feature type="domain" description="Subtilisin-like protease fibronectin type-III" evidence="16">
    <location>
        <begin position="703"/>
        <end position="797"/>
    </location>
</feature>
<feature type="chain" id="PRO_5045055927" evidence="12">
    <location>
        <begin position="28"/>
        <end position="1473"/>
    </location>
</feature>
<keyword evidence="11" id="KW-0812">Transmembrane</keyword>
<feature type="domain" description="Peptidase S8/S53" evidence="13">
    <location>
        <begin position="184"/>
        <end position="647"/>
    </location>
</feature>
<protein>
    <submittedName>
        <fullName evidence="17">S8 family serine peptidase</fullName>
    </submittedName>
</protein>
<evidence type="ECO:0000313" key="17">
    <source>
        <dbReference type="EMBL" id="MDQ7876906.1"/>
    </source>
</evidence>
<dbReference type="PROSITE" id="PS00136">
    <property type="entry name" value="SUBTILASE_ASP"/>
    <property type="match status" value="1"/>
</dbReference>
<evidence type="ECO:0000256" key="2">
    <source>
        <dbReference type="ARBA" id="ARBA00011073"/>
    </source>
</evidence>
<evidence type="ECO:0000259" key="14">
    <source>
        <dbReference type="Pfam" id="PF02225"/>
    </source>
</evidence>
<evidence type="ECO:0000256" key="5">
    <source>
        <dbReference type="ARBA" id="ARBA00022801"/>
    </source>
</evidence>
<dbReference type="PANTHER" id="PTHR10795">
    <property type="entry name" value="PROPROTEIN CONVERTASE SUBTILISIN/KEXIN"/>
    <property type="match status" value="1"/>
</dbReference>
<dbReference type="Gene3D" id="3.50.30.30">
    <property type="match status" value="1"/>
</dbReference>
<dbReference type="InterPro" id="IPR003137">
    <property type="entry name" value="PA_domain"/>
</dbReference>
<evidence type="ECO:0000259" key="15">
    <source>
        <dbReference type="Pfam" id="PF05922"/>
    </source>
</evidence>
<dbReference type="Pfam" id="PF05922">
    <property type="entry name" value="Inhibitor_I9"/>
    <property type="match status" value="1"/>
</dbReference>
<dbReference type="InterPro" id="IPR041469">
    <property type="entry name" value="Subtilisin-like_FN3"/>
</dbReference>
<keyword evidence="5 8" id="KW-0378">Hydrolase</keyword>
<dbReference type="PROSITE" id="PS00138">
    <property type="entry name" value="SUBTILASE_SER"/>
    <property type="match status" value="1"/>
</dbReference>
<feature type="active site" description="Charge relay system" evidence="8">
    <location>
        <position position="193"/>
    </location>
</feature>
<accession>A0ABU0YX54</accession>
<dbReference type="InterPro" id="IPR037045">
    <property type="entry name" value="S8pro/Inhibitor_I9_sf"/>
</dbReference>
<feature type="signal peptide" evidence="12">
    <location>
        <begin position="1"/>
        <end position="27"/>
    </location>
</feature>
<dbReference type="InterPro" id="IPR045051">
    <property type="entry name" value="SBT"/>
</dbReference>
<evidence type="ECO:0000256" key="10">
    <source>
        <dbReference type="SAM" id="MobiDB-lite"/>
    </source>
</evidence>
<keyword evidence="11" id="KW-1133">Transmembrane helix</keyword>
<sequence>MTHSTRAPLRTTALCAVVALLSTLALAMTPTVSAAGATPLMAAAQPDPSAYDDGRYIVTLRDASVATYRGGVPSYRGTQPGEGDELDVRSKAVAAYSDRLAAEQEAVAADAGADIVSSYTLATNGFTSALTAQQAADLAADPRVAAVVKDELLHLQTAAPSTDFIGLSGEDGVWATLGGIDAAGEGVVVGIIDSGVAPENPSFAGDALDADPGAAPYRDGDTIVFEKGDGNQFRGTCQTGDAFEGDDCTTKLIGARYFVDNYGADYIGSDRGEVVSPRDGNGHGSHTASTAAGNAGVAAHVAGRDLGSISGVAPAAKVAVYKACWTGPTAFDDGCMTGDLLAAIDAAVADGVDVINYSIGGGGAVSTVALTDQAFLGAAAAGIFVAASAGNDGPTESTVDNAAPWITTVAASTIPSYEATVRTGDGSAYAGGTIADTAGVSGPFVTASSVAAAGAADPQLCGPETLDPAEAAGAIVLCERGVVDRTAKSAEVARAGGIAMVLVNPTANSIDLDVHAVPTIHVDADAFEALKAYAATPGGTAAFEDGNTSGMPSPVTPQLAGFSSRGPVLADGGDILKPDITAPGVAILADGRNAEGEEPTFELLSGTSMASPHVAGLAALYLGAHPHAAPSEIKSALMTTASHTLERDGSEFTDPFGEGSGQVAPARFLDPGLLFLNGIDDWNGYIQGIGAADLGVQAIDPSDLNLASVAVGSLAGVQTITRTVTATRPGSYTATDVTVPGVDVTVSPTVLEFASAGEEKSFTITFRRVSAPLDVFTTGTLRWAGQEGDTAVVPLAVRPSIIAVPRTATGEGLDGSLELPVAAGETMDVPLAVSGLVAGRTARGSGATGAAPARHVIEVPEGTTSARFELVGADPQSDLDLALYQVDDFGGLLYLDQATSPGADETIVRADLASGEYVLDVSFFSGEGDLDYELTTYLLGGDPDAGALRADPAVLTMHMGETSPATISWSGLTPGSRYFGRVAFGATGATTDLYVTTPGEPPASSDEPAIEVSPDYVRPGRTFTVAGVGLPARTDYEIALDGTVATTGITGDDGTAARRLTLPDDAADGAHEVTITVGDLQLTGGLVATRLLVHDVFENVEYLADGGASVSAEVMFGGEGVVHTTVTSAGGTEMLREDLDVYSDPMFEVDSARTTAVRLAPGDYVVRAWAEGEEGPMQQRERVFAVEETAPSALALTRNADDENAVDLFYDNSVGAVTQATIRSKTCAGPLVFGSVWIDKPVVTATFDLTGITGIDVIVDGEVAGTYANTGSERCAAQTEVSHDFWVVASDPSLDGSSRAAEGVTLTVNNRYPAYSGGFDLSAGYGSDIYGDRFYTEQVPHDRVTEPGPVATRTIAAAEGEAFWVRAKYEVLTPDIHLSAHRVVYATAVQLADLQPVVDPGTPGPGGPGSGDPGSGDPGSGAPGGSDGQPAGGSGAHDLAATGGGAATVLGIVAAIALAVGAVLVRSRRRGRA</sequence>
<evidence type="ECO:0000256" key="1">
    <source>
        <dbReference type="ARBA" id="ARBA00004613"/>
    </source>
</evidence>
<evidence type="ECO:0000256" key="4">
    <source>
        <dbReference type="ARBA" id="ARBA00022729"/>
    </source>
</evidence>
<feature type="transmembrane region" description="Helical" evidence="11">
    <location>
        <begin position="1444"/>
        <end position="1465"/>
    </location>
</feature>
<dbReference type="InterPro" id="IPR036852">
    <property type="entry name" value="Peptidase_S8/S53_dom_sf"/>
</dbReference>
<dbReference type="Gene3D" id="3.40.50.200">
    <property type="entry name" value="Peptidase S8/S53 domain"/>
    <property type="match status" value="1"/>
</dbReference>
<dbReference type="InterPro" id="IPR000209">
    <property type="entry name" value="Peptidase_S8/S53_dom"/>
</dbReference>
<feature type="region of interest" description="Disordered" evidence="10">
    <location>
        <begin position="1396"/>
        <end position="1439"/>
    </location>
</feature>
<feature type="active site" description="Charge relay system" evidence="8">
    <location>
        <position position="608"/>
    </location>
</feature>
<dbReference type="PROSITE" id="PS51892">
    <property type="entry name" value="SUBTILASE"/>
    <property type="match status" value="1"/>
</dbReference>
<dbReference type="Proteomes" id="UP001235133">
    <property type="component" value="Unassembled WGS sequence"/>
</dbReference>
<dbReference type="InterPro" id="IPR023828">
    <property type="entry name" value="Peptidase_S8_Ser-AS"/>
</dbReference>
<organism evidence="17 18">
    <name type="scientific">Microbacterium psychrotolerans</name>
    <dbReference type="NCBI Taxonomy" id="3068321"/>
    <lineage>
        <taxon>Bacteria</taxon>
        <taxon>Bacillati</taxon>
        <taxon>Actinomycetota</taxon>
        <taxon>Actinomycetes</taxon>
        <taxon>Micrococcales</taxon>
        <taxon>Microbacteriaceae</taxon>
        <taxon>Microbacterium</taxon>
    </lineage>
</organism>
<dbReference type="CDD" id="cd02120">
    <property type="entry name" value="PA_subtilisin_like"/>
    <property type="match status" value="1"/>
</dbReference>
<dbReference type="InterPro" id="IPR010259">
    <property type="entry name" value="S8pro/Inhibitor_I9"/>
</dbReference>
<feature type="compositionally biased region" description="Gly residues" evidence="10">
    <location>
        <begin position="1407"/>
        <end position="1435"/>
    </location>
</feature>
<keyword evidence="3 8" id="KW-0645">Protease</keyword>
<keyword evidence="7" id="KW-0325">Glycoprotein</keyword>
<evidence type="ECO:0000313" key="18">
    <source>
        <dbReference type="Proteomes" id="UP001235133"/>
    </source>
</evidence>
<comment type="caution">
    <text evidence="17">The sequence shown here is derived from an EMBL/GenBank/DDBJ whole genome shotgun (WGS) entry which is preliminary data.</text>
</comment>
<evidence type="ECO:0000256" key="3">
    <source>
        <dbReference type="ARBA" id="ARBA00022670"/>
    </source>
</evidence>
<proteinExistence type="inferred from homology"/>
<comment type="similarity">
    <text evidence="2 8 9">Belongs to the peptidase S8 family.</text>
</comment>
<evidence type="ECO:0000256" key="7">
    <source>
        <dbReference type="ARBA" id="ARBA00023180"/>
    </source>
</evidence>